<evidence type="ECO:0000313" key="2">
    <source>
        <dbReference type="EMBL" id="GGC81525.1"/>
    </source>
</evidence>
<gene>
    <name evidence="2" type="ORF">GCM10007216_10090</name>
</gene>
<comment type="caution">
    <text evidence="2">The sequence shown here is derived from an EMBL/GenBank/DDBJ whole genome shotgun (WGS) entry which is preliminary data.</text>
</comment>
<dbReference type="EMBL" id="BMCJ01000002">
    <property type="protein sequence ID" value="GGC81525.1"/>
    <property type="molecule type" value="Genomic_DNA"/>
</dbReference>
<accession>A0ABQ1NNI7</accession>
<feature type="compositionally biased region" description="Basic and acidic residues" evidence="1">
    <location>
        <begin position="197"/>
        <end position="215"/>
    </location>
</feature>
<proteinExistence type="predicted"/>
<name>A0ABQ1NNI7_9BACI</name>
<sequence>MRYTFAASIMISGVLLVGCTANEEENTMDRYGEQNQDRGSLNGNAMDNYQDPIDQDGDGDLNDQLGYVRYDKSQIDPEGNYNTGVNREETADMITKMVLTMDEIHDAGTLVTDDEVLVAYKKADDAERNQAADMVKKTVLSLVPRYYEVYVSDQESAFKDIQSLSNTSTSDQNYDNVLENIITRMREAPQGEDTYNDETKSTKDPRDSSSEGMNR</sequence>
<dbReference type="RefSeq" id="WP_062440893.1">
    <property type="nucleotide sequence ID" value="NZ_BMCJ01000002.1"/>
</dbReference>
<organism evidence="2 3">
    <name type="scientific">Thalassobacillus devorans</name>
    <dbReference type="NCBI Taxonomy" id="279813"/>
    <lineage>
        <taxon>Bacteria</taxon>
        <taxon>Bacillati</taxon>
        <taxon>Bacillota</taxon>
        <taxon>Bacilli</taxon>
        <taxon>Bacillales</taxon>
        <taxon>Bacillaceae</taxon>
        <taxon>Thalassobacillus</taxon>
    </lineage>
</organism>
<dbReference type="Proteomes" id="UP000619534">
    <property type="component" value="Unassembled WGS sequence"/>
</dbReference>
<protein>
    <recommendedName>
        <fullName evidence="4">Sporulation lipoprotein YhcN/YlaJ</fullName>
    </recommendedName>
</protein>
<evidence type="ECO:0008006" key="4">
    <source>
        <dbReference type="Google" id="ProtNLM"/>
    </source>
</evidence>
<dbReference type="Pfam" id="PF09580">
    <property type="entry name" value="Spore_YhcN_YlaJ"/>
    <property type="match status" value="1"/>
</dbReference>
<evidence type="ECO:0000313" key="3">
    <source>
        <dbReference type="Proteomes" id="UP000619534"/>
    </source>
</evidence>
<reference evidence="3" key="1">
    <citation type="journal article" date="2019" name="Int. J. Syst. Evol. Microbiol.">
        <title>The Global Catalogue of Microorganisms (GCM) 10K type strain sequencing project: providing services to taxonomists for standard genome sequencing and annotation.</title>
        <authorList>
            <consortium name="The Broad Institute Genomics Platform"/>
            <consortium name="The Broad Institute Genome Sequencing Center for Infectious Disease"/>
            <person name="Wu L."/>
            <person name="Ma J."/>
        </authorList>
    </citation>
    <scope>NUCLEOTIDE SEQUENCE [LARGE SCALE GENOMIC DNA]</scope>
    <source>
        <strain evidence="3">CCM 7282</strain>
    </source>
</reference>
<evidence type="ECO:0000256" key="1">
    <source>
        <dbReference type="SAM" id="MobiDB-lite"/>
    </source>
</evidence>
<feature type="region of interest" description="Disordered" evidence="1">
    <location>
        <begin position="184"/>
        <end position="215"/>
    </location>
</feature>
<dbReference type="InterPro" id="IPR019076">
    <property type="entry name" value="Spore_lipoprot_YhcN/YlaJ-like"/>
</dbReference>
<dbReference type="PROSITE" id="PS51257">
    <property type="entry name" value="PROKAR_LIPOPROTEIN"/>
    <property type="match status" value="1"/>
</dbReference>
<keyword evidence="3" id="KW-1185">Reference proteome</keyword>